<comment type="caution">
    <text evidence="2">The sequence shown here is derived from an EMBL/GenBank/DDBJ whole genome shotgun (WGS) entry which is preliminary data.</text>
</comment>
<gene>
    <name evidence="2" type="ORF">E9232_002887</name>
</gene>
<dbReference type="EMBL" id="JAVDPW010000004">
    <property type="protein sequence ID" value="MDR6290366.1"/>
    <property type="molecule type" value="Genomic_DNA"/>
</dbReference>
<evidence type="ECO:0000313" key="2">
    <source>
        <dbReference type="EMBL" id="MDR6290366.1"/>
    </source>
</evidence>
<dbReference type="InterPro" id="IPR013978">
    <property type="entry name" value="MEKHLA"/>
</dbReference>
<keyword evidence="3" id="KW-1185">Reference proteome</keyword>
<accession>A0ABU1JP19</accession>
<dbReference type="Proteomes" id="UP001262410">
    <property type="component" value="Unassembled WGS sequence"/>
</dbReference>
<protein>
    <recommendedName>
        <fullName evidence="1">MEKHLA domain-containing protein</fullName>
    </recommendedName>
</protein>
<proteinExistence type="predicted"/>
<organism evidence="2 3">
    <name type="scientific">Inquilinus ginsengisoli</name>
    <dbReference type="NCBI Taxonomy" id="363840"/>
    <lineage>
        <taxon>Bacteria</taxon>
        <taxon>Pseudomonadati</taxon>
        <taxon>Pseudomonadota</taxon>
        <taxon>Alphaproteobacteria</taxon>
        <taxon>Rhodospirillales</taxon>
        <taxon>Rhodospirillaceae</taxon>
        <taxon>Inquilinus</taxon>
    </lineage>
</organism>
<evidence type="ECO:0000313" key="3">
    <source>
        <dbReference type="Proteomes" id="UP001262410"/>
    </source>
</evidence>
<evidence type="ECO:0000259" key="1">
    <source>
        <dbReference type="Pfam" id="PF08670"/>
    </source>
</evidence>
<dbReference type="RefSeq" id="WP_309794835.1">
    <property type="nucleotide sequence ID" value="NZ_JAVDPW010000004.1"/>
</dbReference>
<feature type="domain" description="MEKHLA" evidence="1">
    <location>
        <begin position="9"/>
        <end position="63"/>
    </location>
</feature>
<dbReference type="Pfam" id="PF08670">
    <property type="entry name" value="MEKHLA"/>
    <property type="match status" value="1"/>
</dbReference>
<name>A0ABU1JP19_9PROT</name>
<sequence length="70" mass="7498">MSLALDPDFLRLLAGSHARLIGAPLVPEGTGCDAAEQARWLYGDAPFCVLAHDTATDPCFVYTLNGTFRS</sequence>
<reference evidence="2 3" key="1">
    <citation type="submission" date="2023-07" db="EMBL/GenBank/DDBJ databases">
        <title>Sorghum-associated microbial communities from plants grown in Nebraska, USA.</title>
        <authorList>
            <person name="Schachtman D."/>
        </authorList>
    </citation>
    <scope>NUCLEOTIDE SEQUENCE [LARGE SCALE GENOMIC DNA]</scope>
    <source>
        <strain evidence="2 3">584</strain>
    </source>
</reference>